<proteinExistence type="predicted"/>
<feature type="compositionally biased region" description="Basic and acidic residues" evidence="1">
    <location>
        <begin position="206"/>
        <end position="228"/>
    </location>
</feature>
<protein>
    <submittedName>
        <fullName evidence="2">Oxidoreductase</fullName>
    </submittedName>
</protein>
<feature type="non-terminal residue" evidence="2">
    <location>
        <position position="270"/>
    </location>
</feature>
<evidence type="ECO:0000313" key="3">
    <source>
        <dbReference type="Proteomes" id="UP000008896"/>
    </source>
</evidence>
<dbReference type="Proteomes" id="UP000008896">
    <property type="component" value="Chromosome"/>
</dbReference>
<dbReference type="KEGG" id="mce:MCAN_17251"/>
<reference evidence="2 3" key="2">
    <citation type="journal article" date="2013" name="Nat. Genet.">
        <title>Genomic analysis of smooth tubercle bacilli provides insights into ancestry and pathoadaptation of Mycobacterium tuberculosis.</title>
        <authorList>
            <person name="Supply P."/>
            <person name="Marceau M."/>
            <person name="Mangenot S."/>
            <person name="Roche D."/>
            <person name="Rouanet C."/>
            <person name="Khanna V."/>
            <person name="Majlessi L."/>
            <person name="Criscuolo A."/>
            <person name="Tap J."/>
            <person name="Pawlik A."/>
            <person name="Fiette L."/>
            <person name="Orgeur M."/>
            <person name="Fabre M."/>
            <person name="Parmentier C."/>
            <person name="Frigui W."/>
            <person name="Simeone R."/>
            <person name="Boritsch E.C."/>
            <person name="Debrie A.S."/>
            <person name="Willery E."/>
            <person name="Walker D."/>
            <person name="Quail M.A."/>
            <person name="Ma L."/>
            <person name="Bouchier C."/>
            <person name="Salvignol G."/>
            <person name="Sayes F."/>
            <person name="Cascioferro A."/>
            <person name="Seemann T."/>
            <person name="Barbe V."/>
            <person name="Locht C."/>
            <person name="Gutierrez M.C."/>
            <person name="Leclerc C."/>
            <person name="Bentley S.D."/>
            <person name="Stinear T.P."/>
            <person name="Brisse S."/>
            <person name="Medigue C."/>
            <person name="Parkhill J."/>
            <person name="Cruveiller S."/>
            <person name="Brosch R."/>
        </authorList>
    </citation>
    <scope>NUCLEOTIDE SEQUENCE [LARGE SCALE GENOMIC DNA]</scope>
    <source>
        <strain evidence="2 3">CIPT 140010059</strain>
    </source>
</reference>
<evidence type="ECO:0000256" key="1">
    <source>
        <dbReference type="SAM" id="MobiDB-lite"/>
    </source>
</evidence>
<organism evidence="2 3">
    <name type="scientific">Mycobacterium canettii (strain CIPT 140010059)</name>
    <dbReference type="NCBI Taxonomy" id="1048245"/>
    <lineage>
        <taxon>Bacteria</taxon>
        <taxon>Bacillati</taxon>
        <taxon>Actinomycetota</taxon>
        <taxon>Actinomycetes</taxon>
        <taxon>Mycobacteriales</taxon>
        <taxon>Mycobacteriaceae</taxon>
        <taxon>Mycobacterium</taxon>
        <taxon>Mycobacterium tuberculosis complex</taxon>
    </lineage>
</organism>
<dbReference type="AlphaFoldDB" id="A0AB72XKR4"/>
<feature type="region of interest" description="Disordered" evidence="1">
    <location>
        <begin position="1"/>
        <end position="114"/>
    </location>
</feature>
<reference evidence="2 3" key="1">
    <citation type="journal article" date="2012" name="PLoS Negl. Trop. Dis.">
        <title>The Genome of Mycobacterium Africanum West African 2 Reveals a Lineage-Specific Locus and Genome Erosion Common to the M. tuberculosis Complex.</title>
        <authorList>
            <person name="Bentley S.D."/>
            <person name="Comas I."/>
            <person name="Bryant J.M."/>
            <person name="Walker D."/>
            <person name="Smith N.H."/>
            <person name="Harris S.R."/>
            <person name="Thurston S."/>
            <person name="Gagneux S."/>
            <person name="Wood J."/>
            <person name="Antonio M."/>
            <person name="Quail M.A."/>
            <person name="Gehre F."/>
            <person name="Adegbola R.A."/>
            <person name="Parkhill J."/>
            <person name="de Jong B.C."/>
        </authorList>
    </citation>
    <scope>NUCLEOTIDE SEQUENCE [LARGE SCALE GENOMIC DNA]</scope>
    <source>
        <strain evidence="2 3">CIPT 140010059</strain>
    </source>
</reference>
<dbReference type="EMBL" id="HE572590">
    <property type="protein sequence ID" value="CCC44057.1"/>
    <property type="molecule type" value="Genomic_DNA"/>
</dbReference>
<feature type="compositionally biased region" description="Basic residues" evidence="1">
    <location>
        <begin position="62"/>
        <end position="73"/>
    </location>
</feature>
<accession>A0AB72XKR4</accession>
<name>A0AB72XKR4_MYCCP</name>
<evidence type="ECO:0000313" key="2">
    <source>
        <dbReference type="EMBL" id="CCC44057.1"/>
    </source>
</evidence>
<sequence>GGNGAGSAGAEPGSGALQRAGQVDPDHRRDRFVGPSCRPGAGRRGSAADTGRRQLGRSGRAGQRRRHRRRRRRDLPAGQPGRCPADGRGGPGPTWPFGRSVGGLGQQPCGAHYRDGRRGLRRCDGRERAGCLAGVSGGRTGAARAGSGRQRGAGVVRSRRVGQCRRLQRVLPVEGGHRSVGQDLGGRMGRSRYSGERAGADGVSVRGDRVDVHRRSEGPGHPGGDARPDPVAPLRRTGRLRRRPDLSAQRRLELLHRPGDVSGRRVHRML</sequence>
<feature type="region of interest" description="Disordered" evidence="1">
    <location>
        <begin position="176"/>
        <end position="250"/>
    </location>
</feature>
<gene>
    <name evidence="2" type="ordered locus">MCAN_17251</name>
</gene>
<feature type="non-terminal residue" evidence="2">
    <location>
        <position position="1"/>
    </location>
</feature>